<evidence type="ECO:0000313" key="3">
    <source>
        <dbReference type="EMBL" id="CAB9499875.1"/>
    </source>
</evidence>
<reference evidence="3" key="1">
    <citation type="submission" date="2020-06" db="EMBL/GenBank/DDBJ databases">
        <authorList>
            <consortium name="Plant Systems Biology data submission"/>
        </authorList>
    </citation>
    <scope>NUCLEOTIDE SEQUENCE</scope>
    <source>
        <strain evidence="3">D6</strain>
    </source>
</reference>
<dbReference type="OrthoDB" id="44882at2759"/>
<evidence type="ECO:0000259" key="2">
    <source>
        <dbReference type="Pfam" id="PF09353"/>
    </source>
</evidence>
<evidence type="ECO:0000256" key="1">
    <source>
        <dbReference type="SAM" id="MobiDB-lite"/>
    </source>
</evidence>
<feature type="domain" description="DUF1995" evidence="2">
    <location>
        <begin position="267"/>
        <end position="535"/>
    </location>
</feature>
<feature type="compositionally biased region" description="Basic and acidic residues" evidence="1">
    <location>
        <begin position="460"/>
        <end position="472"/>
    </location>
</feature>
<feature type="compositionally biased region" description="Acidic residues" evidence="1">
    <location>
        <begin position="571"/>
        <end position="583"/>
    </location>
</feature>
<comment type="caution">
    <text evidence="3">The sequence shown here is derived from an EMBL/GenBank/DDBJ whole genome shotgun (WGS) entry which is preliminary data.</text>
</comment>
<dbReference type="EMBL" id="CAICTM010000069">
    <property type="protein sequence ID" value="CAB9499875.1"/>
    <property type="molecule type" value="Genomic_DNA"/>
</dbReference>
<dbReference type="InterPro" id="IPR053021">
    <property type="entry name" value="Chloroplast_ADK"/>
</dbReference>
<proteinExistence type="predicted"/>
<gene>
    <name evidence="3" type="ORF">SEMRO_70_G039190.1</name>
</gene>
<sequence>MMAVTPKVNLRGNLATSGLLFCVTLVLLAGTALAFSAVERVGLIPSSKGPATAACGFQRQQRCLFNPLSSATKLNLSRGGPPFRSQDGRDDDYRRGNKNGKEDRRSASRSSMGQGFGGVFRGRASNSTTGGSAAIFMDPPETHNEVTEEQMEEMTERMTQLESLVAKQSVEIRRLKDECSSLQDATKSFHQVIELLRAAGLQTDESPASASKPSLTAEDTAAMSSTRIRGNNNDIDDENVFSEDGMDNSEAIIYEYFDDAEIFGEAPSSVTDAADHAGAAILAGLLGGKQRMLVDVRDSELSLDPGTLVQFIELAILPVAAGLEGLLSKRNRVKIVFPTVSQLLQYRKTMALAAPEVVALSTLGFDPVEEGDNIVVIVAPSPDDEEGLQVMNDLLDPPDWKQEQRITQPVVVLNPHMAPLTGPAASFDAMYHLRLLSVQYMSGNHADSHFESFNDDEARDTDQASKETKKPDDALLEQAMRRAHEAGVNHGVTRAMVVRAYPKPWHVFVDISPDTDADFVVAATFDEEPTVDEVNMSIVECIEGSESEDEIVAQQMQQAFESQNEKLEVDMKEDDEDDEEDDWYNQWTEDSI</sequence>
<dbReference type="Proteomes" id="UP001153069">
    <property type="component" value="Unassembled WGS sequence"/>
</dbReference>
<accession>A0A9N8DDM8</accession>
<dbReference type="PANTHER" id="PTHR35509">
    <property type="entry name" value="DOMAIN PROTEIN, PUTATIVE (DUF1995)-RELATED"/>
    <property type="match status" value="1"/>
</dbReference>
<organism evidence="3 4">
    <name type="scientific">Seminavis robusta</name>
    <dbReference type="NCBI Taxonomy" id="568900"/>
    <lineage>
        <taxon>Eukaryota</taxon>
        <taxon>Sar</taxon>
        <taxon>Stramenopiles</taxon>
        <taxon>Ochrophyta</taxon>
        <taxon>Bacillariophyta</taxon>
        <taxon>Bacillariophyceae</taxon>
        <taxon>Bacillariophycidae</taxon>
        <taxon>Naviculales</taxon>
        <taxon>Naviculaceae</taxon>
        <taxon>Seminavis</taxon>
    </lineage>
</organism>
<dbReference type="AlphaFoldDB" id="A0A9N8DDM8"/>
<dbReference type="InterPro" id="IPR018962">
    <property type="entry name" value="DUF1995"/>
</dbReference>
<feature type="compositionally biased region" description="Basic and acidic residues" evidence="1">
    <location>
        <begin position="86"/>
        <end position="106"/>
    </location>
</feature>
<protein>
    <recommendedName>
        <fullName evidence="2">DUF1995 domain-containing protein</fullName>
    </recommendedName>
</protein>
<feature type="region of interest" description="Disordered" evidence="1">
    <location>
        <begin position="451"/>
        <end position="472"/>
    </location>
</feature>
<keyword evidence="4" id="KW-1185">Reference proteome</keyword>
<feature type="region of interest" description="Disordered" evidence="1">
    <location>
        <begin position="569"/>
        <end position="592"/>
    </location>
</feature>
<name>A0A9N8DDM8_9STRA</name>
<feature type="compositionally biased region" description="Polar residues" evidence="1">
    <location>
        <begin position="203"/>
        <end position="214"/>
    </location>
</feature>
<dbReference type="PANTHER" id="PTHR35509:SF1">
    <property type="entry name" value="DOMAIN PROTEIN, PUTATIVE (DUF1995)-RELATED"/>
    <property type="match status" value="1"/>
</dbReference>
<feature type="region of interest" description="Disordered" evidence="1">
    <location>
        <begin position="74"/>
        <end position="146"/>
    </location>
</feature>
<dbReference type="Pfam" id="PF09353">
    <property type="entry name" value="DUF1995"/>
    <property type="match status" value="1"/>
</dbReference>
<evidence type="ECO:0000313" key="4">
    <source>
        <dbReference type="Proteomes" id="UP001153069"/>
    </source>
</evidence>
<feature type="region of interest" description="Disordered" evidence="1">
    <location>
        <begin position="203"/>
        <end position="222"/>
    </location>
</feature>